<evidence type="ECO:0000256" key="1">
    <source>
        <dbReference type="SAM" id="SignalP"/>
    </source>
</evidence>
<evidence type="ECO:0008006" key="4">
    <source>
        <dbReference type="Google" id="ProtNLM"/>
    </source>
</evidence>
<sequence>MKRMTPIRATALLAGLLAFAACRKEADTSLSYDQQLRRGWLTDTTWTFEWAALDLDRDGDADQYIQPGTMADCVFDNAYTFLPNGSGDAYDSTHRCDTNVAVHAPFAWSLADNDQALTVTGTKLFGIGGRLRINYLDNRVLTVSRDTLVPDPLVAQPITASLIISMKH</sequence>
<evidence type="ECO:0000313" key="3">
    <source>
        <dbReference type="Proteomes" id="UP000295164"/>
    </source>
</evidence>
<dbReference type="AlphaFoldDB" id="A0A4V2WMZ2"/>
<reference evidence="2 3" key="1">
    <citation type="submission" date="2019-03" db="EMBL/GenBank/DDBJ databases">
        <authorList>
            <person name="Kim M.K.M."/>
        </authorList>
    </citation>
    <scope>NUCLEOTIDE SEQUENCE [LARGE SCALE GENOMIC DNA]</scope>
    <source>
        <strain evidence="2 3">17J68-15</strain>
    </source>
</reference>
<dbReference type="Proteomes" id="UP000295164">
    <property type="component" value="Unassembled WGS sequence"/>
</dbReference>
<feature type="signal peptide" evidence="1">
    <location>
        <begin position="1"/>
        <end position="20"/>
    </location>
</feature>
<comment type="caution">
    <text evidence="2">The sequence shown here is derived from an EMBL/GenBank/DDBJ whole genome shotgun (WGS) entry which is preliminary data.</text>
</comment>
<proteinExistence type="predicted"/>
<feature type="chain" id="PRO_5020521130" description="Lipocalin-like domain-containing protein" evidence="1">
    <location>
        <begin position="21"/>
        <end position="168"/>
    </location>
</feature>
<dbReference type="EMBL" id="SKFH01000006">
    <property type="protein sequence ID" value="TCZ73512.1"/>
    <property type="molecule type" value="Genomic_DNA"/>
</dbReference>
<organism evidence="2 3">
    <name type="scientific">Flaviaesturariibacter aridisoli</name>
    <dbReference type="NCBI Taxonomy" id="2545761"/>
    <lineage>
        <taxon>Bacteria</taxon>
        <taxon>Pseudomonadati</taxon>
        <taxon>Bacteroidota</taxon>
        <taxon>Chitinophagia</taxon>
        <taxon>Chitinophagales</taxon>
        <taxon>Chitinophagaceae</taxon>
        <taxon>Flaviaestuariibacter</taxon>
    </lineage>
</organism>
<dbReference type="RefSeq" id="WP_131851240.1">
    <property type="nucleotide sequence ID" value="NZ_SKFH01000006.1"/>
</dbReference>
<name>A0A4V2WMZ2_9BACT</name>
<evidence type="ECO:0000313" key="2">
    <source>
        <dbReference type="EMBL" id="TCZ73512.1"/>
    </source>
</evidence>
<keyword evidence="3" id="KW-1185">Reference proteome</keyword>
<keyword evidence="1" id="KW-0732">Signal</keyword>
<protein>
    <recommendedName>
        <fullName evidence="4">Lipocalin-like domain-containing protein</fullName>
    </recommendedName>
</protein>
<accession>A0A4V2WMZ2</accession>
<dbReference type="PROSITE" id="PS51257">
    <property type="entry name" value="PROKAR_LIPOPROTEIN"/>
    <property type="match status" value="1"/>
</dbReference>
<dbReference type="OrthoDB" id="799390at2"/>
<gene>
    <name evidence="2" type="ORF">E0486_06000</name>
</gene>